<dbReference type="InterPro" id="IPR013087">
    <property type="entry name" value="Znf_C2H2_type"/>
</dbReference>
<name>A0AAW0FP29_9APHY</name>
<protein>
    <recommendedName>
        <fullName evidence="3">C2H2-type domain-containing protein</fullName>
    </recommendedName>
</protein>
<dbReference type="SUPFAM" id="SSF57667">
    <property type="entry name" value="beta-beta-alpha zinc fingers"/>
    <property type="match status" value="1"/>
</dbReference>
<feature type="region of interest" description="Disordered" evidence="2">
    <location>
        <begin position="79"/>
        <end position="141"/>
    </location>
</feature>
<keyword evidence="1" id="KW-0862">Zinc</keyword>
<accession>A0AAW0FP29</accession>
<dbReference type="SMART" id="SM00355">
    <property type="entry name" value="ZnF_C2H2"/>
    <property type="match status" value="2"/>
</dbReference>
<evidence type="ECO:0000313" key="5">
    <source>
        <dbReference type="Proteomes" id="UP001385951"/>
    </source>
</evidence>
<organism evidence="4 5">
    <name type="scientific">Cerrena zonata</name>
    <dbReference type="NCBI Taxonomy" id="2478898"/>
    <lineage>
        <taxon>Eukaryota</taxon>
        <taxon>Fungi</taxon>
        <taxon>Dikarya</taxon>
        <taxon>Basidiomycota</taxon>
        <taxon>Agaricomycotina</taxon>
        <taxon>Agaricomycetes</taxon>
        <taxon>Polyporales</taxon>
        <taxon>Cerrenaceae</taxon>
        <taxon>Cerrena</taxon>
    </lineage>
</organism>
<feature type="compositionally biased region" description="Basic residues" evidence="2">
    <location>
        <begin position="127"/>
        <end position="136"/>
    </location>
</feature>
<keyword evidence="1" id="KW-0479">Metal-binding</keyword>
<keyword evidence="5" id="KW-1185">Reference proteome</keyword>
<keyword evidence="1" id="KW-0863">Zinc-finger</keyword>
<evidence type="ECO:0000259" key="3">
    <source>
        <dbReference type="PROSITE" id="PS50157"/>
    </source>
</evidence>
<evidence type="ECO:0000256" key="2">
    <source>
        <dbReference type="SAM" id="MobiDB-lite"/>
    </source>
</evidence>
<reference evidence="4 5" key="1">
    <citation type="submission" date="2022-09" db="EMBL/GenBank/DDBJ databases">
        <authorList>
            <person name="Palmer J.M."/>
        </authorList>
    </citation>
    <scope>NUCLEOTIDE SEQUENCE [LARGE SCALE GENOMIC DNA]</scope>
    <source>
        <strain evidence="4 5">DSM 7382</strain>
    </source>
</reference>
<dbReference type="EMBL" id="JASBNA010000035">
    <property type="protein sequence ID" value="KAK7682586.1"/>
    <property type="molecule type" value="Genomic_DNA"/>
</dbReference>
<evidence type="ECO:0000256" key="1">
    <source>
        <dbReference type="PROSITE-ProRule" id="PRU00042"/>
    </source>
</evidence>
<dbReference type="GO" id="GO:0008270">
    <property type="term" value="F:zinc ion binding"/>
    <property type="evidence" value="ECO:0007669"/>
    <property type="project" value="UniProtKB-KW"/>
</dbReference>
<dbReference type="PROSITE" id="PS50157">
    <property type="entry name" value="ZINC_FINGER_C2H2_2"/>
    <property type="match status" value="1"/>
</dbReference>
<dbReference type="AlphaFoldDB" id="A0AAW0FP29"/>
<feature type="domain" description="C2H2-type" evidence="3">
    <location>
        <begin position="44"/>
        <end position="71"/>
    </location>
</feature>
<proteinExistence type="predicted"/>
<dbReference type="Proteomes" id="UP001385951">
    <property type="component" value="Unassembled WGS sequence"/>
</dbReference>
<gene>
    <name evidence="4" type="ORF">QCA50_014386</name>
</gene>
<comment type="caution">
    <text evidence="4">The sequence shown here is derived from an EMBL/GenBank/DDBJ whole genome shotgun (WGS) entry which is preliminary data.</text>
</comment>
<evidence type="ECO:0000313" key="4">
    <source>
        <dbReference type="EMBL" id="KAK7682586.1"/>
    </source>
</evidence>
<sequence length="343" mass="38459">MARKCSVKTNTSAASRHRRASSHFDKVFELHIFPVTYNKVTKKYRCNMCGRETKQKSNFRTHTKTHFNFKDIRCEYSSINREDPGPAQETEQELKEESDQESEQEIQPVPAPGHRCEFRTRDPGSYTRHKKLHGINKTKCADRANDPDVTLDLDPSMVSRLAGRPRPAKVVRKPAVVPQVSVTRSSSPNDPSALSLESLSITPPPAYSLDPAFNRASTSLFAMEPATNMNLAYPNPTPNAPAHFQTNGSFVAANQQPLYHFGMTAPTSYFNKPVASHTPMTFPIYDQENVNVTAPPIYNSGLTWPSTDARFDYGAQRPQALSWNGSPPAMMQHGVPYHQTFNF</sequence>
<dbReference type="InterPro" id="IPR036236">
    <property type="entry name" value="Znf_C2H2_sf"/>
</dbReference>